<feature type="transmembrane region" description="Helical" evidence="1">
    <location>
        <begin position="83"/>
        <end position="101"/>
    </location>
</feature>
<dbReference type="EMBL" id="JADEXN010000051">
    <property type="protein sequence ID" value="MBE9040052.1"/>
    <property type="molecule type" value="Genomic_DNA"/>
</dbReference>
<dbReference type="AlphaFoldDB" id="A0A928VWJ4"/>
<evidence type="ECO:0000313" key="3">
    <source>
        <dbReference type="Proteomes" id="UP000621799"/>
    </source>
</evidence>
<keyword evidence="1" id="KW-1133">Transmembrane helix</keyword>
<keyword evidence="3" id="KW-1185">Reference proteome</keyword>
<sequence length="130" mass="15117">MYSHKAEKIDLNAEYPCICSRRGCLKPIALTDAFGCDRCQQIFVVDRSGLTLEELSTHAPYKKTWHWIGNQWNRTDTTLRDTFLPLSMSIVVIPLVLLFFVRHFPAILWIVLVFIIVPIPALLVWLAYRR</sequence>
<gene>
    <name evidence="2" type="ORF">IQ235_04505</name>
</gene>
<name>A0A928VWJ4_9CYAN</name>
<protein>
    <submittedName>
        <fullName evidence="2">Uncharacterized protein</fullName>
    </submittedName>
</protein>
<dbReference type="RefSeq" id="WP_264320309.1">
    <property type="nucleotide sequence ID" value="NZ_JADEXN010000051.1"/>
</dbReference>
<evidence type="ECO:0000256" key="1">
    <source>
        <dbReference type="SAM" id="Phobius"/>
    </source>
</evidence>
<keyword evidence="1" id="KW-0812">Transmembrane</keyword>
<dbReference type="Proteomes" id="UP000621799">
    <property type="component" value="Unassembled WGS sequence"/>
</dbReference>
<feature type="transmembrane region" description="Helical" evidence="1">
    <location>
        <begin position="107"/>
        <end position="128"/>
    </location>
</feature>
<proteinExistence type="predicted"/>
<accession>A0A928VWJ4</accession>
<keyword evidence="1" id="KW-0472">Membrane</keyword>
<reference evidence="2" key="1">
    <citation type="submission" date="2020-10" db="EMBL/GenBank/DDBJ databases">
        <authorList>
            <person name="Castelo-Branco R."/>
            <person name="Eusebio N."/>
            <person name="Adriana R."/>
            <person name="Vieira A."/>
            <person name="Brugerolle De Fraissinette N."/>
            <person name="Rezende De Castro R."/>
            <person name="Schneider M.P."/>
            <person name="Vasconcelos V."/>
            <person name="Leao P.N."/>
        </authorList>
    </citation>
    <scope>NUCLEOTIDE SEQUENCE</scope>
    <source>
        <strain evidence="2">LEGE 11467</strain>
    </source>
</reference>
<organism evidence="2 3">
    <name type="scientific">Zarconia navalis LEGE 11467</name>
    <dbReference type="NCBI Taxonomy" id="1828826"/>
    <lineage>
        <taxon>Bacteria</taxon>
        <taxon>Bacillati</taxon>
        <taxon>Cyanobacteriota</taxon>
        <taxon>Cyanophyceae</taxon>
        <taxon>Oscillatoriophycideae</taxon>
        <taxon>Oscillatoriales</taxon>
        <taxon>Oscillatoriales incertae sedis</taxon>
        <taxon>Zarconia</taxon>
        <taxon>Zarconia navalis</taxon>
    </lineage>
</organism>
<comment type="caution">
    <text evidence="2">The sequence shown here is derived from an EMBL/GenBank/DDBJ whole genome shotgun (WGS) entry which is preliminary data.</text>
</comment>
<evidence type="ECO:0000313" key="2">
    <source>
        <dbReference type="EMBL" id="MBE9040052.1"/>
    </source>
</evidence>
<dbReference type="SUPFAM" id="SSF82866">
    <property type="entry name" value="Multidrug efflux transporter AcrB transmembrane domain"/>
    <property type="match status" value="1"/>
</dbReference>